<name>A0A3S5FE82_9PLAT</name>
<organism evidence="1 2">
    <name type="scientific">Protopolystoma xenopodis</name>
    <dbReference type="NCBI Taxonomy" id="117903"/>
    <lineage>
        <taxon>Eukaryota</taxon>
        <taxon>Metazoa</taxon>
        <taxon>Spiralia</taxon>
        <taxon>Lophotrochozoa</taxon>
        <taxon>Platyhelminthes</taxon>
        <taxon>Monogenea</taxon>
        <taxon>Polyopisthocotylea</taxon>
        <taxon>Polystomatidea</taxon>
        <taxon>Polystomatidae</taxon>
        <taxon>Protopolystoma</taxon>
    </lineage>
</organism>
<sequence length="236" mass="23987">MLGALLRLHGEVMSIRFLDANGDLAGHPIEVWSDNATGSESESGFDEAIAASPGADHSATSSSPSCSVVLRSHDVSGSEDLSSAGRIGRQAFASALSYSSSSSSFVASGACVSAGGTGTNSTPATLPSSASPLPRLGGCAGPTAAMKRLGASPAPVPSSALLSASSQTSASSSVTRREQFGRQTTLTGALGYSNAASPRTSTAQKSSIGLCYYGLTQWTFLYFSSPPRMFLLIMEE</sequence>
<proteinExistence type="predicted"/>
<protein>
    <submittedName>
        <fullName evidence="1">Uncharacterized protein</fullName>
    </submittedName>
</protein>
<dbReference type="AlphaFoldDB" id="A0A3S5FE82"/>
<accession>A0A3S5FE82</accession>
<dbReference type="EMBL" id="CAAALY010063248">
    <property type="protein sequence ID" value="VEL23678.1"/>
    <property type="molecule type" value="Genomic_DNA"/>
</dbReference>
<evidence type="ECO:0000313" key="1">
    <source>
        <dbReference type="EMBL" id="VEL23678.1"/>
    </source>
</evidence>
<keyword evidence="2" id="KW-1185">Reference proteome</keyword>
<evidence type="ECO:0000313" key="2">
    <source>
        <dbReference type="Proteomes" id="UP000784294"/>
    </source>
</evidence>
<comment type="caution">
    <text evidence="1">The sequence shown here is derived from an EMBL/GenBank/DDBJ whole genome shotgun (WGS) entry which is preliminary data.</text>
</comment>
<dbReference type="Proteomes" id="UP000784294">
    <property type="component" value="Unassembled WGS sequence"/>
</dbReference>
<gene>
    <name evidence="1" type="ORF">PXEA_LOCUS17118</name>
</gene>
<reference evidence="1" key="1">
    <citation type="submission" date="2018-11" db="EMBL/GenBank/DDBJ databases">
        <authorList>
            <consortium name="Pathogen Informatics"/>
        </authorList>
    </citation>
    <scope>NUCLEOTIDE SEQUENCE</scope>
</reference>